<dbReference type="EMBL" id="FQZV01000016">
    <property type="protein sequence ID" value="SHJ18527.1"/>
    <property type="molecule type" value="Genomic_DNA"/>
</dbReference>
<reference evidence="2" key="1">
    <citation type="submission" date="2016-11" db="EMBL/GenBank/DDBJ databases">
        <authorList>
            <person name="Varghese N."/>
            <person name="Submissions S."/>
        </authorList>
    </citation>
    <scope>NUCLEOTIDE SEQUENCE [LARGE SCALE GENOMIC DNA]</scope>
    <source>
        <strain evidence="2">DSM 17957</strain>
    </source>
</reference>
<dbReference type="AlphaFoldDB" id="A0A1M6H8M4"/>
<keyword evidence="2" id="KW-1185">Reference proteome</keyword>
<accession>A0A1M6H8M4</accession>
<dbReference type="Proteomes" id="UP000184536">
    <property type="component" value="Unassembled WGS sequence"/>
</dbReference>
<proteinExistence type="predicted"/>
<gene>
    <name evidence="1" type="ORF">SAMN02745975_01486</name>
</gene>
<dbReference type="STRING" id="1121919.SAMN02745975_01486"/>
<name>A0A1M6H8M4_9FIRM</name>
<sequence length="90" mass="10437">MERNDVHPAEAVKLIRDCKDIIPVIPWNILLAWKTWQMKKTDHDRRFGLPWTKGAPLGDRIEMGSVNVPGSCVDGLKAYLMERRKAFEYL</sequence>
<dbReference type="RefSeq" id="WP_110940708.1">
    <property type="nucleotide sequence ID" value="NZ_FQZV01000016.1"/>
</dbReference>
<evidence type="ECO:0000313" key="2">
    <source>
        <dbReference type="Proteomes" id="UP000184536"/>
    </source>
</evidence>
<evidence type="ECO:0000313" key="1">
    <source>
        <dbReference type="EMBL" id="SHJ18527.1"/>
    </source>
</evidence>
<protein>
    <submittedName>
        <fullName evidence="1">Uncharacterized protein</fullName>
    </submittedName>
</protein>
<organism evidence="1 2">
    <name type="scientific">Geosporobacter subterraneus DSM 17957</name>
    <dbReference type="NCBI Taxonomy" id="1121919"/>
    <lineage>
        <taxon>Bacteria</taxon>
        <taxon>Bacillati</taxon>
        <taxon>Bacillota</taxon>
        <taxon>Clostridia</taxon>
        <taxon>Peptostreptococcales</taxon>
        <taxon>Thermotaleaceae</taxon>
        <taxon>Geosporobacter</taxon>
    </lineage>
</organism>